<proteinExistence type="predicted"/>
<sequence length="317" mass="33658">MEQSTALARLNTAHAAVKAIDGGPGGAAAWFAAYALLPADAAPDRTAAAMQAVRAELKAALGSWRAPTGDLLWIYAALLASHGKTASSFLKVRAQLKDGEKASGTGRLHAGGSRAALVLTLADATSAQAVRRFFAIKQAIRPPWWRANPEVTDMFAASHAARDNSPEAVRRERELALPVFEAQPETRGLKREGARLSALYQQPAADVRDRFLSLREAIKPHRKMRYAGNRHVWIEWAAQGVTPADLPVIEANMETLGKVPQTGAARLRLAQLVWLSDRTDGSLGAVSAMSALIAAQMAAMIAVTTATTAAVTATAGR</sequence>
<accession>A0ABQ1XTM4</accession>
<name>A0ABQ1XTM4_9PROT</name>
<evidence type="ECO:0000313" key="2">
    <source>
        <dbReference type="Proteomes" id="UP000648722"/>
    </source>
</evidence>
<dbReference type="EMBL" id="BMFS01000008">
    <property type="protein sequence ID" value="GGH03083.1"/>
    <property type="molecule type" value="Genomic_DNA"/>
</dbReference>
<evidence type="ECO:0000313" key="1">
    <source>
        <dbReference type="EMBL" id="GGH03083.1"/>
    </source>
</evidence>
<keyword evidence="2" id="KW-1185">Reference proteome</keyword>
<organism evidence="1 2">
    <name type="scientific">Glycocaulis albus</name>
    <dbReference type="NCBI Taxonomy" id="1382801"/>
    <lineage>
        <taxon>Bacteria</taxon>
        <taxon>Pseudomonadati</taxon>
        <taxon>Pseudomonadota</taxon>
        <taxon>Alphaproteobacteria</taxon>
        <taxon>Maricaulales</taxon>
        <taxon>Maricaulaceae</taxon>
        <taxon>Glycocaulis</taxon>
    </lineage>
</organism>
<protein>
    <submittedName>
        <fullName evidence="1">Uncharacterized protein</fullName>
    </submittedName>
</protein>
<dbReference type="Proteomes" id="UP000648722">
    <property type="component" value="Unassembled WGS sequence"/>
</dbReference>
<comment type="caution">
    <text evidence="1">The sequence shown here is derived from an EMBL/GenBank/DDBJ whole genome shotgun (WGS) entry which is preliminary data.</text>
</comment>
<reference evidence="2" key="1">
    <citation type="journal article" date="2019" name="Int. J. Syst. Evol. Microbiol.">
        <title>The Global Catalogue of Microorganisms (GCM) 10K type strain sequencing project: providing services to taxonomists for standard genome sequencing and annotation.</title>
        <authorList>
            <consortium name="The Broad Institute Genomics Platform"/>
            <consortium name="The Broad Institute Genome Sequencing Center for Infectious Disease"/>
            <person name="Wu L."/>
            <person name="Ma J."/>
        </authorList>
    </citation>
    <scope>NUCLEOTIDE SEQUENCE [LARGE SCALE GENOMIC DNA]</scope>
    <source>
        <strain evidence="2">CGMCC 1.12766</strain>
    </source>
</reference>
<gene>
    <name evidence="1" type="ORF">GCM10007420_19230</name>
</gene>
<dbReference type="RefSeq" id="WP_188452369.1">
    <property type="nucleotide sequence ID" value="NZ_BMFS01000008.1"/>
</dbReference>